<evidence type="ECO:0000313" key="1">
    <source>
        <dbReference type="EMBL" id="EJR40959.1"/>
    </source>
</evidence>
<gene>
    <name evidence="1" type="ORF">III_02596</name>
</gene>
<dbReference type="Proteomes" id="UP000006976">
    <property type="component" value="Unassembled WGS sequence"/>
</dbReference>
<evidence type="ECO:0000313" key="2">
    <source>
        <dbReference type="Proteomes" id="UP000006976"/>
    </source>
</evidence>
<protein>
    <submittedName>
        <fullName evidence="1">Uncharacterized protein</fullName>
    </submittedName>
</protein>
<sequence>MGNIEAHLYEVNPQGIYIIKILVEGEVYKFLLRKDELVGETLCLVENEREYVLLHEEKAMKTGILISEQLKKELFEGWLWIYVNEFGLYRKKVTELELETYKFIKKNINIDIGNKKGQSPHM</sequence>
<proteinExistence type="predicted"/>
<name>A0ABC9R338_BACMY</name>
<reference evidence="1 2" key="1">
    <citation type="submission" date="2012-04" db="EMBL/GenBank/DDBJ databases">
        <title>The Genome Sequence of Bacillus cereus VD078.</title>
        <authorList>
            <consortium name="The Broad Institute Genome Sequencing Platform"/>
            <consortium name="The Broad Institute Genome Sequencing Center for Infectious Disease"/>
            <person name="Feldgarden M."/>
            <person name="Van der Auwera G.A."/>
            <person name="Mahillon J."/>
            <person name="Duprez V."/>
            <person name="Timmery S."/>
            <person name="Mattelet C."/>
            <person name="Dierick K."/>
            <person name="Sun M."/>
            <person name="Yu Z."/>
            <person name="Zhu L."/>
            <person name="Hu X."/>
            <person name="Shank E.B."/>
            <person name="Swiecicka I."/>
            <person name="Hansen B.M."/>
            <person name="Andrup L."/>
            <person name="Young S.K."/>
            <person name="Zeng Q."/>
            <person name="Gargeya S."/>
            <person name="Fitzgerald M."/>
            <person name="Haas B."/>
            <person name="Abouelleil A."/>
            <person name="Alvarado L."/>
            <person name="Arachchi H.M."/>
            <person name="Berlin A."/>
            <person name="Chapman S.B."/>
            <person name="Goldberg J."/>
            <person name="Griggs A."/>
            <person name="Gujja S."/>
            <person name="Hansen M."/>
            <person name="Howarth C."/>
            <person name="Imamovic A."/>
            <person name="Larimer J."/>
            <person name="McCowen C."/>
            <person name="Montmayeur A."/>
            <person name="Murphy C."/>
            <person name="Neiman D."/>
            <person name="Pearson M."/>
            <person name="Priest M."/>
            <person name="Roberts A."/>
            <person name="Saif S."/>
            <person name="Shea T."/>
            <person name="Sisk P."/>
            <person name="Sykes S."/>
            <person name="Wortman J."/>
            <person name="Nusbaum C."/>
            <person name="Birren B."/>
        </authorList>
    </citation>
    <scope>NUCLEOTIDE SEQUENCE [LARGE SCALE GENOMIC DNA]</scope>
    <source>
        <strain evidence="1 2">VD078</strain>
    </source>
</reference>
<comment type="caution">
    <text evidence="1">The sequence shown here is derived from an EMBL/GenBank/DDBJ whole genome shotgun (WGS) entry which is preliminary data.</text>
</comment>
<dbReference type="EMBL" id="AHEV01000013">
    <property type="protein sequence ID" value="EJR40959.1"/>
    <property type="molecule type" value="Genomic_DNA"/>
</dbReference>
<accession>A0ABC9R338</accession>
<dbReference type="AlphaFoldDB" id="A0ABC9R338"/>
<dbReference type="RefSeq" id="WP_002168183.1">
    <property type="nucleotide sequence ID" value="NZ_CP128129.1"/>
</dbReference>
<organism evidence="1 2">
    <name type="scientific">Bacillus mycoides</name>
    <dbReference type="NCBI Taxonomy" id="1405"/>
    <lineage>
        <taxon>Bacteria</taxon>
        <taxon>Bacillati</taxon>
        <taxon>Bacillota</taxon>
        <taxon>Bacilli</taxon>
        <taxon>Bacillales</taxon>
        <taxon>Bacillaceae</taxon>
        <taxon>Bacillus</taxon>
        <taxon>Bacillus cereus group</taxon>
    </lineage>
</organism>